<reference evidence="1 2" key="1">
    <citation type="submission" date="2020-06" db="EMBL/GenBank/DDBJ databases">
        <authorList>
            <person name="Li R."/>
            <person name="Bekaert M."/>
        </authorList>
    </citation>
    <scope>NUCLEOTIDE SEQUENCE [LARGE SCALE GENOMIC DNA]</scope>
    <source>
        <strain evidence="2">wild</strain>
    </source>
</reference>
<evidence type="ECO:0000313" key="1">
    <source>
        <dbReference type="EMBL" id="CAC5361464.1"/>
    </source>
</evidence>
<keyword evidence="2" id="KW-1185">Reference proteome</keyword>
<accession>A0A6J8A4S1</accession>
<organism evidence="1 2">
    <name type="scientific">Mytilus coruscus</name>
    <name type="common">Sea mussel</name>
    <dbReference type="NCBI Taxonomy" id="42192"/>
    <lineage>
        <taxon>Eukaryota</taxon>
        <taxon>Metazoa</taxon>
        <taxon>Spiralia</taxon>
        <taxon>Lophotrochozoa</taxon>
        <taxon>Mollusca</taxon>
        <taxon>Bivalvia</taxon>
        <taxon>Autobranchia</taxon>
        <taxon>Pteriomorphia</taxon>
        <taxon>Mytilida</taxon>
        <taxon>Mytiloidea</taxon>
        <taxon>Mytilidae</taxon>
        <taxon>Mytilinae</taxon>
        <taxon>Mytilus</taxon>
    </lineage>
</organism>
<proteinExistence type="predicted"/>
<evidence type="ECO:0000313" key="2">
    <source>
        <dbReference type="Proteomes" id="UP000507470"/>
    </source>
</evidence>
<dbReference type="AlphaFoldDB" id="A0A6J8A4S1"/>
<dbReference type="EMBL" id="CACVKT020000599">
    <property type="protein sequence ID" value="CAC5361464.1"/>
    <property type="molecule type" value="Genomic_DNA"/>
</dbReference>
<gene>
    <name evidence="1" type="ORF">MCOR_3604</name>
</gene>
<name>A0A6J8A4S1_MYTCO</name>
<dbReference type="Proteomes" id="UP000507470">
    <property type="component" value="Unassembled WGS sequence"/>
</dbReference>
<dbReference type="OrthoDB" id="10072093at2759"/>
<protein>
    <submittedName>
        <fullName evidence="1">Uncharacterized protein</fullName>
    </submittedName>
</protein>
<sequence length="170" mass="19832">MCQALYSLGCKIDFQLTVENIYDQPLFCNPKIVLYDKTIIWYDFIRAGIVTIKDICYEVKTGFLPKNAIVDMINNVCDYVNIQYVIDRYHCLLSIIPDEWNNTIHNNVHHRNIDRTIDISVLIKNVPCDLKSCNVKKLYQCVLEDITEEPIGPIIWKKLYALDEAKLCKI</sequence>